<dbReference type="Gene3D" id="3.40.50.300">
    <property type="entry name" value="P-loop containing nucleotide triphosphate hydrolases"/>
    <property type="match status" value="1"/>
</dbReference>
<gene>
    <name evidence="14 17" type="primary">coaA</name>
    <name evidence="17" type="ORF">NBM05_02335</name>
</gene>
<keyword evidence="11 14" id="KW-0067">ATP-binding</keyword>
<evidence type="ECO:0000256" key="6">
    <source>
        <dbReference type="ARBA" id="ARBA00015080"/>
    </source>
</evidence>
<comment type="caution">
    <text evidence="14">Lacks conserved residue(s) required for the propagation of feature annotation.</text>
</comment>
<proteinExistence type="inferred from homology"/>
<evidence type="ECO:0000256" key="12">
    <source>
        <dbReference type="ARBA" id="ARBA00022993"/>
    </source>
</evidence>
<protein>
    <recommendedName>
        <fullName evidence="6 14">Pantothenate kinase</fullName>
        <ecNumber evidence="5 14">2.7.1.33</ecNumber>
    </recommendedName>
    <alternativeName>
        <fullName evidence="13 14">Pantothenic acid kinase</fullName>
    </alternativeName>
</protein>
<dbReference type="Pfam" id="PF00485">
    <property type="entry name" value="PRK"/>
    <property type="match status" value="1"/>
</dbReference>
<dbReference type="InterPro" id="IPR006083">
    <property type="entry name" value="PRK/URK"/>
</dbReference>
<dbReference type="GO" id="GO:0005524">
    <property type="term" value="F:ATP binding"/>
    <property type="evidence" value="ECO:0007669"/>
    <property type="project" value="UniProtKB-UniRule"/>
</dbReference>
<dbReference type="InterPro" id="IPR027417">
    <property type="entry name" value="P-loop_NTPase"/>
</dbReference>
<dbReference type="EMBL" id="JANAFB010000003">
    <property type="protein sequence ID" value="MCP3424895.1"/>
    <property type="molecule type" value="Genomic_DNA"/>
</dbReference>
<evidence type="ECO:0000256" key="13">
    <source>
        <dbReference type="ARBA" id="ARBA00032866"/>
    </source>
</evidence>
<dbReference type="NCBIfam" id="TIGR00554">
    <property type="entry name" value="panK_bact"/>
    <property type="match status" value="1"/>
</dbReference>
<evidence type="ECO:0000256" key="9">
    <source>
        <dbReference type="ARBA" id="ARBA00022741"/>
    </source>
</evidence>
<accession>A0A9X2HB43</accession>
<dbReference type="PANTHER" id="PTHR10285">
    <property type="entry name" value="URIDINE KINASE"/>
    <property type="match status" value="1"/>
</dbReference>
<evidence type="ECO:0000256" key="4">
    <source>
        <dbReference type="ARBA" id="ARBA00006087"/>
    </source>
</evidence>
<dbReference type="SUPFAM" id="SSF52540">
    <property type="entry name" value="P-loop containing nucleoside triphosphate hydrolases"/>
    <property type="match status" value="1"/>
</dbReference>
<name>A0A9X2HB43_9MICC</name>
<keyword evidence="18" id="KW-1185">Reference proteome</keyword>
<keyword evidence="10 14" id="KW-0418">Kinase</keyword>
<evidence type="ECO:0000259" key="16">
    <source>
        <dbReference type="Pfam" id="PF00485"/>
    </source>
</evidence>
<keyword evidence="12 14" id="KW-0173">Coenzyme A biosynthesis</keyword>
<comment type="caution">
    <text evidence="17">The sequence shown here is derived from an EMBL/GenBank/DDBJ whole genome shotgun (WGS) entry which is preliminary data.</text>
</comment>
<feature type="domain" description="Phosphoribulokinase/uridine kinase" evidence="16">
    <location>
        <begin position="91"/>
        <end position="250"/>
    </location>
</feature>
<organism evidence="17 18">
    <name type="scientific">Rothia santali</name>
    <dbReference type="NCBI Taxonomy" id="2949643"/>
    <lineage>
        <taxon>Bacteria</taxon>
        <taxon>Bacillati</taxon>
        <taxon>Actinomycetota</taxon>
        <taxon>Actinomycetes</taxon>
        <taxon>Micrococcales</taxon>
        <taxon>Micrococcaceae</taxon>
        <taxon>Rothia</taxon>
    </lineage>
</organism>
<evidence type="ECO:0000256" key="1">
    <source>
        <dbReference type="ARBA" id="ARBA00001206"/>
    </source>
</evidence>
<evidence type="ECO:0000256" key="3">
    <source>
        <dbReference type="ARBA" id="ARBA00005225"/>
    </source>
</evidence>
<evidence type="ECO:0000256" key="14">
    <source>
        <dbReference type="HAMAP-Rule" id="MF_00215"/>
    </source>
</evidence>
<evidence type="ECO:0000313" key="17">
    <source>
        <dbReference type="EMBL" id="MCP3424895.1"/>
    </source>
</evidence>
<evidence type="ECO:0000256" key="2">
    <source>
        <dbReference type="ARBA" id="ARBA00004496"/>
    </source>
</evidence>
<comment type="pathway">
    <text evidence="3 14 15">Cofactor biosynthesis; coenzyme A biosynthesis; CoA from (R)-pantothenate: step 1/5.</text>
</comment>
<keyword evidence="8 14" id="KW-0808">Transferase</keyword>
<evidence type="ECO:0000256" key="7">
    <source>
        <dbReference type="ARBA" id="ARBA00022490"/>
    </source>
</evidence>
<evidence type="ECO:0000256" key="5">
    <source>
        <dbReference type="ARBA" id="ARBA00012102"/>
    </source>
</evidence>
<keyword evidence="7 14" id="KW-0963">Cytoplasm</keyword>
<dbReference type="AlphaFoldDB" id="A0A9X2HB43"/>
<keyword evidence="9 14" id="KW-0547">Nucleotide-binding</keyword>
<evidence type="ECO:0000256" key="11">
    <source>
        <dbReference type="ARBA" id="ARBA00022840"/>
    </source>
</evidence>
<dbReference type="GO" id="GO:0004594">
    <property type="term" value="F:pantothenate kinase activity"/>
    <property type="evidence" value="ECO:0007669"/>
    <property type="project" value="UniProtKB-UniRule"/>
</dbReference>
<dbReference type="RefSeq" id="WP_254164846.1">
    <property type="nucleotide sequence ID" value="NZ_JANAFB010000003.1"/>
</dbReference>
<dbReference type="PIRSF" id="PIRSF000545">
    <property type="entry name" value="Pantothenate_kin"/>
    <property type="match status" value="1"/>
</dbReference>
<evidence type="ECO:0000256" key="10">
    <source>
        <dbReference type="ARBA" id="ARBA00022777"/>
    </source>
</evidence>
<dbReference type="HAMAP" id="MF_00215">
    <property type="entry name" value="Pantothen_kinase_1"/>
    <property type="match status" value="1"/>
</dbReference>
<comment type="similarity">
    <text evidence="4 14 15">Belongs to the prokaryotic pantothenate kinase family.</text>
</comment>
<dbReference type="InterPro" id="IPR004566">
    <property type="entry name" value="PanK"/>
</dbReference>
<reference evidence="17" key="1">
    <citation type="submission" date="2022-06" db="EMBL/GenBank/DDBJ databases">
        <title>Rothia sp. isolated from sandalwood seedling.</title>
        <authorList>
            <person name="Tuikhar N."/>
            <person name="Kirdat K."/>
            <person name="Thorat V."/>
            <person name="Swetha P."/>
            <person name="Padma S."/>
            <person name="Sundararaj R."/>
            <person name="Yadav A."/>
        </authorList>
    </citation>
    <scope>NUCLEOTIDE SEQUENCE</scope>
    <source>
        <strain evidence="17">AR01</strain>
    </source>
</reference>
<evidence type="ECO:0000256" key="8">
    <source>
        <dbReference type="ARBA" id="ARBA00022679"/>
    </source>
</evidence>
<comment type="subcellular location">
    <subcellularLocation>
        <location evidence="2 14 15">Cytoplasm</location>
    </subcellularLocation>
</comment>
<dbReference type="CDD" id="cd02025">
    <property type="entry name" value="PanK"/>
    <property type="match status" value="1"/>
</dbReference>
<dbReference type="GO" id="GO:0015937">
    <property type="term" value="P:coenzyme A biosynthetic process"/>
    <property type="evidence" value="ECO:0007669"/>
    <property type="project" value="UniProtKB-UniRule"/>
</dbReference>
<evidence type="ECO:0000256" key="15">
    <source>
        <dbReference type="RuleBase" id="RU003530"/>
    </source>
</evidence>
<dbReference type="GO" id="GO:0005737">
    <property type="term" value="C:cytoplasm"/>
    <property type="evidence" value="ECO:0007669"/>
    <property type="project" value="UniProtKB-SubCell"/>
</dbReference>
<evidence type="ECO:0000313" key="18">
    <source>
        <dbReference type="Proteomes" id="UP001139502"/>
    </source>
</evidence>
<dbReference type="Proteomes" id="UP001139502">
    <property type="component" value="Unassembled WGS sequence"/>
</dbReference>
<sequence>MTEALALPRTTPFVPLDRETWSRLSDEIDVPLSPEEVERLRGLGETLDVEEVRQVYLPLSRLLNLYVNAAGSLNQATNEFLGKEHQRTPFVIGVAGSVAAGKSTTARLLRALMSRWPTTPNVQLVTTDGFLYPNAELEARGLMQRKGFPESYDRRALLRFVSEIKSGAPVVTAPKYSHITYDILPDEQVVVTRPDVLIVEGLNVLAPAQLRPDDKAALALSDFFDFSVYVDARTTDIEKWYIDRFLSLRGGAFSDPRSYFKRYASLSDAEARETARGIWKRINEPNLVHNVRPTRGRAQLILSKGGDHTIRRVLLRKT</sequence>
<dbReference type="EC" id="2.7.1.33" evidence="5 14"/>
<comment type="catalytic activity">
    <reaction evidence="1 14 15">
        <text>(R)-pantothenate + ATP = (R)-4'-phosphopantothenate + ADP + H(+)</text>
        <dbReference type="Rhea" id="RHEA:16373"/>
        <dbReference type="ChEBI" id="CHEBI:10986"/>
        <dbReference type="ChEBI" id="CHEBI:15378"/>
        <dbReference type="ChEBI" id="CHEBI:29032"/>
        <dbReference type="ChEBI" id="CHEBI:30616"/>
        <dbReference type="ChEBI" id="CHEBI:456216"/>
        <dbReference type="EC" id="2.7.1.33"/>
    </reaction>
</comment>